<evidence type="ECO:0000313" key="9">
    <source>
        <dbReference type="Proteomes" id="UP000070080"/>
    </source>
</evidence>
<keyword evidence="1 7" id="KW-0963">Cytoplasm</keyword>
<dbReference type="AlphaFoldDB" id="A0A133YEE3"/>
<dbReference type="Proteomes" id="UP000070080">
    <property type="component" value="Unassembled WGS sequence"/>
</dbReference>
<dbReference type="SUPFAM" id="SSF75217">
    <property type="entry name" value="alpha/beta knot"/>
    <property type="match status" value="1"/>
</dbReference>
<dbReference type="EMBL" id="LSCV01000012">
    <property type="protein sequence ID" value="KXB41582.1"/>
    <property type="molecule type" value="Genomic_DNA"/>
</dbReference>
<dbReference type="PATRIC" id="fig|1497955.3.peg.648"/>
<evidence type="ECO:0000256" key="4">
    <source>
        <dbReference type="ARBA" id="ARBA00022679"/>
    </source>
</evidence>
<dbReference type="Pfam" id="PF02590">
    <property type="entry name" value="SPOUT_MTase"/>
    <property type="match status" value="1"/>
</dbReference>
<dbReference type="EC" id="2.1.1.177" evidence="7"/>
<dbReference type="HAMAP" id="MF_00658">
    <property type="entry name" value="23SrRNA_methyltr_H"/>
    <property type="match status" value="1"/>
</dbReference>
<dbReference type="GO" id="GO:0005737">
    <property type="term" value="C:cytoplasm"/>
    <property type="evidence" value="ECO:0007669"/>
    <property type="project" value="UniProtKB-SubCell"/>
</dbReference>
<evidence type="ECO:0000256" key="3">
    <source>
        <dbReference type="ARBA" id="ARBA00022603"/>
    </source>
</evidence>
<comment type="function">
    <text evidence="7">Specifically methylates the pseudouridine at position 1915 (m3Psi1915) in 23S rRNA.</text>
</comment>
<feature type="binding site" evidence="7">
    <location>
        <position position="103"/>
    </location>
    <ligand>
        <name>S-adenosyl-L-methionine</name>
        <dbReference type="ChEBI" id="CHEBI:59789"/>
    </ligand>
</feature>
<reference evidence="9" key="1">
    <citation type="submission" date="2016-01" db="EMBL/GenBank/DDBJ databases">
        <authorList>
            <person name="Mitreva M."/>
            <person name="Pepin K.H."/>
            <person name="Mihindukulasuriya K.A."/>
            <person name="Fulton R."/>
            <person name="Fronick C."/>
            <person name="O'Laughlin M."/>
            <person name="Miner T."/>
            <person name="Herter B."/>
            <person name="Rosa B.A."/>
            <person name="Cordes M."/>
            <person name="Tomlinson C."/>
            <person name="Wollam A."/>
            <person name="Palsikar V.B."/>
            <person name="Mardis E.R."/>
            <person name="Wilson R.K."/>
        </authorList>
    </citation>
    <scope>NUCLEOTIDE SEQUENCE [LARGE SCALE GENOMIC DNA]</scope>
    <source>
        <strain evidence="9">KA00274</strain>
    </source>
</reference>
<sequence length="154" mass="17384">MQVQIVAVGSVKEKYILTGISDFQKRLRRFCNLSIVEITAQPDQMEARRALKIEADLIRQKWLTKAYKVALTPHGKELSSEELAAKLPKWLEQGNSELTLIIGSSRGLAADIIKECQATWAFGPLTLTHGVARFIAIEQIYRAYKINANEAYHK</sequence>
<keyword evidence="3 7" id="KW-0489">Methyltransferase</keyword>
<comment type="subunit">
    <text evidence="7">Homodimer.</text>
</comment>
<feature type="binding site" evidence="7">
    <location>
        <position position="71"/>
    </location>
    <ligand>
        <name>S-adenosyl-L-methionine</name>
        <dbReference type="ChEBI" id="CHEBI:59789"/>
    </ligand>
</feature>
<evidence type="ECO:0000256" key="7">
    <source>
        <dbReference type="HAMAP-Rule" id="MF_00658"/>
    </source>
</evidence>
<accession>A0A133YEE3</accession>
<dbReference type="PANTHER" id="PTHR33603">
    <property type="entry name" value="METHYLTRANSFERASE"/>
    <property type="match status" value="1"/>
</dbReference>
<proteinExistence type="inferred from homology"/>
<keyword evidence="2 7" id="KW-0698">rRNA processing</keyword>
<dbReference type="RefSeq" id="WP_066713837.1">
    <property type="nucleotide sequence ID" value="NZ_JARFNM010000001.1"/>
</dbReference>
<keyword evidence="5 7" id="KW-0949">S-adenosyl-L-methionine</keyword>
<evidence type="ECO:0000256" key="2">
    <source>
        <dbReference type="ARBA" id="ARBA00022552"/>
    </source>
</evidence>
<comment type="catalytic activity">
    <reaction evidence="7">
        <text>pseudouridine(1915) in 23S rRNA + S-adenosyl-L-methionine = N(3)-methylpseudouridine(1915) in 23S rRNA + S-adenosyl-L-homocysteine + H(+)</text>
        <dbReference type="Rhea" id="RHEA:42752"/>
        <dbReference type="Rhea" id="RHEA-COMP:10221"/>
        <dbReference type="Rhea" id="RHEA-COMP:10222"/>
        <dbReference type="ChEBI" id="CHEBI:15378"/>
        <dbReference type="ChEBI" id="CHEBI:57856"/>
        <dbReference type="ChEBI" id="CHEBI:59789"/>
        <dbReference type="ChEBI" id="CHEBI:65314"/>
        <dbReference type="ChEBI" id="CHEBI:74486"/>
        <dbReference type="EC" id="2.1.1.177"/>
    </reaction>
</comment>
<keyword evidence="9" id="KW-1185">Reference proteome</keyword>
<keyword evidence="4 7" id="KW-0808">Transferase</keyword>
<dbReference type="OrthoDB" id="9806643at2"/>
<evidence type="ECO:0000256" key="1">
    <source>
        <dbReference type="ARBA" id="ARBA00022490"/>
    </source>
</evidence>
<dbReference type="Gene3D" id="3.40.1280.10">
    <property type="match status" value="1"/>
</dbReference>
<protein>
    <recommendedName>
        <fullName evidence="7">Ribosomal RNA large subunit methyltransferase H</fullName>
        <ecNumber evidence="7">2.1.1.177</ecNumber>
    </recommendedName>
    <alternativeName>
        <fullName evidence="7">23S rRNA (pseudouridine1915-N3)-methyltransferase</fullName>
    </alternativeName>
    <alternativeName>
        <fullName evidence="7">23S rRNA m3Psi1915 methyltransferase</fullName>
    </alternativeName>
    <alternativeName>
        <fullName evidence="7">rRNA (pseudouridine-N3-)-methyltransferase RlmH</fullName>
    </alternativeName>
</protein>
<comment type="subcellular location">
    <subcellularLocation>
        <location evidence="7">Cytoplasm</location>
    </subcellularLocation>
</comment>
<dbReference type="InterPro" id="IPR003742">
    <property type="entry name" value="RlmH-like"/>
</dbReference>
<comment type="caution">
    <text evidence="8">The sequence shown here is derived from an EMBL/GenBank/DDBJ whole genome shotgun (WGS) entry which is preliminary data.</text>
</comment>
<evidence type="ECO:0000256" key="6">
    <source>
        <dbReference type="ARBA" id="ARBA00038303"/>
    </source>
</evidence>
<gene>
    <name evidence="7" type="primary">rlmH</name>
    <name evidence="8" type="ORF">HMPREF1872_00672</name>
</gene>
<organism evidence="8 9">
    <name type="scientific">Amygdalobacter nucleatus</name>
    <dbReference type="NCBI Taxonomy" id="3029274"/>
    <lineage>
        <taxon>Bacteria</taxon>
        <taxon>Bacillati</taxon>
        <taxon>Bacillota</taxon>
        <taxon>Clostridia</taxon>
        <taxon>Eubacteriales</taxon>
        <taxon>Oscillospiraceae</taxon>
        <taxon>Amygdalobacter</taxon>
    </lineage>
</organism>
<name>A0A133YEE3_9FIRM</name>
<feature type="binding site" evidence="7">
    <location>
        <begin position="122"/>
        <end position="127"/>
    </location>
    <ligand>
        <name>S-adenosyl-L-methionine</name>
        <dbReference type="ChEBI" id="CHEBI:59789"/>
    </ligand>
</feature>
<dbReference type="PANTHER" id="PTHR33603:SF1">
    <property type="entry name" value="RIBOSOMAL RNA LARGE SUBUNIT METHYLTRANSFERASE H"/>
    <property type="match status" value="1"/>
</dbReference>
<dbReference type="GO" id="GO:0070038">
    <property type="term" value="F:rRNA (pseudouridine-N3-)-methyltransferase activity"/>
    <property type="evidence" value="ECO:0007669"/>
    <property type="project" value="UniProtKB-UniRule"/>
</dbReference>
<evidence type="ECO:0000256" key="5">
    <source>
        <dbReference type="ARBA" id="ARBA00022691"/>
    </source>
</evidence>
<dbReference type="InterPro" id="IPR029028">
    <property type="entry name" value="Alpha/beta_knot_MTases"/>
</dbReference>
<comment type="similarity">
    <text evidence="6 7">Belongs to the RNA methyltransferase RlmH family.</text>
</comment>
<dbReference type="CDD" id="cd18081">
    <property type="entry name" value="RlmH-like"/>
    <property type="match status" value="1"/>
</dbReference>
<evidence type="ECO:0000313" key="8">
    <source>
        <dbReference type="EMBL" id="KXB41582.1"/>
    </source>
</evidence>
<dbReference type="STRING" id="1497955.HMPREF1872_00672"/>
<dbReference type="PIRSF" id="PIRSF004505">
    <property type="entry name" value="MT_bac"/>
    <property type="match status" value="1"/>
</dbReference>
<dbReference type="InterPro" id="IPR029026">
    <property type="entry name" value="tRNA_m1G_MTases_N"/>
</dbReference>